<organism evidence="1 2">
    <name type="scientific">Acetobacter aceti</name>
    <dbReference type="NCBI Taxonomy" id="435"/>
    <lineage>
        <taxon>Bacteria</taxon>
        <taxon>Pseudomonadati</taxon>
        <taxon>Pseudomonadota</taxon>
        <taxon>Alphaproteobacteria</taxon>
        <taxon>Acetobacterales</taxon>
        <taxon>Acetobacteraceae</taxon>
        <taxon>Acetobacter</taxon>
        <taxon>Acetobacter subgen. Acetobacter</taxon>
    </lineage>
</organism>
<sequence length="81" mass="9082">MNEPLQLPDCFIREAARFFLWVEGTSCEDMMGLSHWVLGGLRSTAAHEELRSKSSGVGSVWRTDGLLKKSRARLISDAFPE</sequence>
<keyword evidence="2" id="KW-1185">Reference proteome</keyword>
<evidence type="ECO:0000313" key="1">
    <source>
        <dbReference type="EMBL" id="AQS86092.1"/>
    </source>
</evidence>
<gene>
    <name evidence="1" type="ORF">A0U92_16535</name>
</gene>
<reference evidence="1 2" key="1">
    <citation type="submission" date="2016-03" db="EMBL/GenBank/DDBJ databases">
        <title>Acetic acid bacteria sequencing.</title>
        <authorList>
            <person name="Brandt J."/>
            <person name="Jakob F."/>
            <person name="Vogel R.F."/>
        </authorList>
    </citation>
    <scope>NUCLEOTIDE SEQUENCE [LARGE SCALE GENOMIC DNA]</scope>
    <source>
        <strain evidence="1 2">TMW2.1153</strain>
    </source>
</reference>
<evidence type="ECO:0000313" key="2">
    <source>
        <dbReference type="Proteomes" id="UP000188937"/>
    </source>
</evidence>
<dbReference type="EMBL" id="CP014692">
    <property type="protein sequence ID" value="AQS86092.1"/>
    <property type="molecule type" value="Genomic_DNA"/>
</dbReference>
<accession>A0A1U9KJW4</accession>
<dbReference type="AlphaFoldDB" id="A0A1U9KJW4"/>
<name>A0A1U9KJW4_ACEAC</name>
<proteinExistence type="predicted"/>
<protein>
    <submittedName>
        <fullName evidence="1">Uncharacterized protein</fullName>
    </submittedName>
</protein>
<dbReference type="STRING" id="435.A0U92_16535"/>
<dbReference type="Proteomes" id="UP000188937">
    <property type="component" value="Chromosome"/>
</dbReference>
<dbReference type="KEGG" id="aace:A0U92_16535"/>